<keyword evidence="2" id="KW-1185">Reference proteome</keyword>
<reference evidence="1 2" key="1">
    <citation type="submission" date="2015-10" db="EMBL/GenBank/DDBJ databases">
        <title>Draft genome sequence of Streptomyces curacoi DSM 40107, type strain for the species Streptomyces curacoi.</title>
        <authorList>
            <person name="Ruckert C."/>
            <person name="Winkler A."/>
            <person name="Kalinowski J."/>
            <person name="Kampfer P."/>
            <person name="Glaeser S."/>
        </authorList>
    </citation>
    <scope>NUCLEOTIDE SEQUENCE [LARGE SCALE GENOMIC DNA]</scope>
    <source>
        <strain evidence="1 2">DSM 40107</strain>
    </source>
</reference>
<accession>A0A117NYU5</accession>
<protein>
    <submittedName>
        <fullName evidence="1">Uncharacterized protein</fullName>
    </submittedName>
</protein>
<dbReference type="RefSeq" id="WP_062155675.1">
    <property type="nucleotide sequence ID" value="NZ_KQ947993.1"/>
</dbReference>
<evidence type="ECO:0000313" key="1">
    <source>
        <dbReference type="EMBL" id="KUM69953.1"/>
    </source>
</evidence>
<dbReference type="EMBL" id="LMWJ01000025">
    <property type="protein sequence ID" value="KUM69953.1"/>
    <property type="molecule type" value="Genomic_DNA"/>
</dbReference>
<comment type="caution">
    <text evidence="1">The sequence shown here is derived from an EMBL/GenBank/DDBJ whole genome shotgun (WGS) entry which is preliminary data.</text>
</comment>
<dbReference type="STRING" id="146536.AQI70_30420"/>
<name>A0A117NYU5_9ACTN</name>
<organism evidence="1 2">
    <name type="scientific">Streptomyces curacoi</name>
    <dbReference type="NCBI Taxonomy" id="146536"/>
    <lineage>
        <taxon>Bacteria</taxon>
        <taxon>Bacillati</taxon>
        <taxon>Actinomycetota</taxon>
        <taxon>Actinomycetes</taxon>
        <taxon>Kitasatosporales</taxon>
        <taxon>Streptomycetaceae</taxon>
        <taxon>Streptomyces</taxon>
    </lineage>
</organism>
<dbReference type="Proteomes" id="UP000054024">
    <property type="component" value="Unassembled WGS sequence"/>
</dbReference>
<evidence type="ECO:0000313" key="2">
    <source>
        <dbReference type="Proteomes" id="UP000054024"/>
    </source>
</evidence>
<dbReference type="AlphaFoldDB" id="A0A117NYU5"/>
<dbReference type="OrthoDB" id="9800233at2"/>
<gene>
    <name evidence="1" type="ORF">AQI70_30420</name>
</gene>
<proteinExistence type="predicted"/>
<sequence length="103" mass="11362">MTQSWTARSLLGASLRTLLFDAWVTDPLWIEEVLKSPGPYFPAAEAVLIHLEERQVRSVFEMIAERLPGALLALETAGLRLADSCAFDRLPARWPAGSARPTA</sequence>